<accession>A0A1Q9DVX3</accession>
<sequence length="391" mass="43784">MSVEVVEFPRDVYQDALADYLLLSCLRRLCHADKASLLPRQISLLSRNDLLQLAQRVLDPQDWALLSHYADSADRMVAAQVHSTLPLSVHGHDVQSSAELLARRFLDGGNAPLWSATRQVLLALEYEKPRHASMQHTHDGSSSFYMGAYKHGPHKGLCRATMTHPNTARLLNCFITHLHGQHQWTTTAVLFNYKAPAHIDRHNGPQPNLVTSLSLQDDGDLWIEGPGAELVEHKGSFVTGQRYSLQLQAVRFDAHKLLHMTCPWHFLDRAVLVAYTVGQWEKLPPWVVTRLLDLGFHLPDRTQQIPVLSDCSLPCVIRSDGADGAALSGGWMQQDLGIFTAVPIVQCRRDDSTRKAVEPGKCNFLLLDRLELDSPGQAIRLLLPEFEVSRS</sequence>
<name>A0A1Q9DVX3_SYMMI</name>
<dbReference type="AlphaFoldDB" id="A0A1Q9DVX3"/>
<comment type="caution">
    <text evidence="1">The sequence shown here is derived from an EMBL/GenBank/DDBJ whole genome shotgun (WGS) entry which is preliminary data.</text>
</comment>
<organism evidence="1 2">
    <name type="scientific">Symbiodinium microadriaticum</name>
    <name type="common">Dinoflagellate</name>
    <name type="synonym">Zooxanthella microadriatica</name>
    <dbReference type="NCBI Taxonomy" id="2951"/>
    <lineage>
        <taxon>Eukaryota</taxon>
        <taxon>Sar</taxon>
        <taxon>Alveolata</taxon>
        <taxon>Dinophyceae</taxon>
        <taxon>Suessiales</taxon>
        <taxon>Symbiodiniaceae</taxon>
        <taxon>Symbiodinium</taxon>
    </lineage>
</organism>
<dbReference type="OrthoDB" id="408250at2759"/>
<dbReference type="EMBL" id="LSRX01000367">
    <property type="protein sequence ID" value="OLP99310.1"/>
    <property type="molecule type" value="Genomic_DNA"/>
</dbReference>
<keyword evidence="2" id="KW-1185">Reference proteome</keyword>
<dbReference type="Proteomes" id="UP000186817">
    <property type="component" value="Unassembled WGS sequence"/>
</dbReference>
<evidence type="ECO:0000313" key="1">
    <source>
        <dbReference type="EMBL" id="OLP99310.1"/>
    </source>
</evidence>
<protein>
    <submittedName>
        <fullName evidence="1">Uncharacterized protein</fullName>
    </submittedName>
</protein>
<reference evidence="1 2" key="1">
    <citation type="submission" date="2016-02" db="EMBL/GenBank/DDBJ databases">
        <title>Genome analysis of coral dinoflagellate symbionts highlights evolutionary adaptations to a symbiotic lifestyle.</title>
        <authorList>
            <person name="Aranda M."/>
            <person name="Li Y."/>
            <person name="Liew Y.J."/>
            <person name="Baumgarten S."/>
            <person name="Simakov O."/>
            <person name="Wilson M."/>
            <person name="Piel J."/>
            <person name="Ashoor H."/>
            <person name="Bougouffa S."/>
            <person name="Bajic V.B."/>
            <person name="Ryu T."/>
            <person name="Ravasi T."/>
            <person name="Bayer T."/>
            <person name="Micklem G."/>
            <person name="Kim H."/>
            <person name="Bhak J."/>
            <person name="Lajeunesse T.C."/>
            <person name="Voolstra C.R."/>
        </authorList>
    </citation>
    <scope>NUCLEOTIDE SEQUENCE [LARGE SCALE GENOMIC DNA]</scope>
    <source>
        <strain evidence="1 2">CCMP2467</strain>
    </source>
</reference>
<gene>
    <name evidence="1" type="ORF">AK812_SmicGene18158</name>
</gene>
<evidence type="ECO:0000313" key="2">
    <source>
        <dbReference type="Proteomes" id="UP000186817"/>
    </source>
</evidence>
<proteinExistence type="predicted"/>